<feature type="transmembrane region" description="Helical" evidence="1">
    <location>
        <begin position="20"/>
        <end position="40"/>
    </location>
</feature>
<dbReference type="WBParaSite" id="ACAC_0001323301-mRNA-1">
    <property type="protein sequence ID" value="ACAC_0001323301-mRNA-1"/>
    <property type="gene ID" value="ACAC_0001323301"/>
</dbReference>
<keyword evidence="2" id="KW-1185">Reference proteome</keyword>
<feature type="transmembrane region" description="Helical" evidence="1">
    <location>
        <begin position="171"/>
        <end position="195"/>
    </location>
</feature>
<sequence length="250" mass="27962">MYGTATVAVIEISPELNSSLFVGVVYIILPILLLFVHLIFNMASASLVSPFVTVLRDGSNYGNNHGSNYKLSMGGSVSLITHHISISSTNNPKNGQSDFRIPTASEVNETKLVNVVGITTDEFHLIRRTICNYSSKDNRLFPDMLRATLVLPSSQSNNRFSWSYTNEEGSVILALIEYIACMPFIICTFIIYIMIAATVLKNDTQIITTFKTDYHLRQRLKCEGKSMLEPVQNITGNRPLAREYFTTVFD</sequence>
<keyword evidence="1" id="KW-0812">Transmembrane</keyword>
<protein>
    <submittedName>
        <fullName evidence="3">Ion transport domain-containing protein</fullName>
    </submittedName>
</protein>
<evidence type="ECO:0000313" key="2">
    <source>
        <dbReference type="Proteomes" id="UP000035642"/>
    </source>
</evidence>
<dbReference type="AlphaFoldDB" id="A0A0K0DNA3"/>
<evidence type="ECO:0000256" key="1">
    <source>
        <dbReference type="SAM" id="Phobius"/>
    </source>
</evidence>
<keyword evidence="1" id="KW-0472">Membrane</keyword>
<accession>A0A0K0DNA3</accession>
<name>A0A0K0DNA3_ANGCA</name>
<proteinExistence type="predicted"/>
<keyword evidence="1" id="KW-1133">Transmembrane helix</keyword>
<reference evidence="3" key="2">
    <citation type="submission" date="2017-02" db="UniProtKB">
        <authorList>
            <consortium name="WormBaseParasite"/>
        </authorList>
    </citation>
    <scope>IDENTIFICATION</scope>
</reference>
<reference evidence="2" key="1">
    <citation type="submission" date="2012-09" db="EMBL/GenBank/DDBJ databases">
        <authorList>
            <person name="Martin A.A."/>
        </authorList>
    </citation>
    <scope>NUCLEOTIDE SEQUENCE</scope>
</reference>
<dbReference type="Proteomes" id="UP000035642">
    <property type="component" value="Unassembled WGS sequence"/>
</dbReference>
<evidence type="ECO:0000313" key="3">
    <source>
        <dbReference type="WBParaSite" id="ACAC_0001323301-mRNA-1"/>
    </source>
</evidence>
<organism evidence="2 3">
    <name type="scientific">Angiostrongylus cantonensis</name>
    <name type="common">Rat lungworm</name>
    <dbReference type="NCBI Taxonomy" id="6313"/>
    <lineage>
        <taxon>Eukaryota</taxon>
        <taxon>Metazoa</taxon>
        <taxon>Ecdysozoa</taxon>
        <taxon>Nematoda</taxon>
        <taxon>Chromadorea</taxon>
        <taxon>Rhabditida</taxon>
        <taxon>Rhabditina</taxon>
        <taxon>Rhabditomorpha</taxon>
        <taxon>Strongyloidea</taxon>
        <taxon>Metastrongylidae</taxon>
        <taxon>Angiostrongylus</taxon>
    </lineage>
</organism>